<feature type="domain" description="Peptidase M16 N-terminal" evidence="1">
    <location>
        <begin position="55"/>
        <end position="171"/>
    </location>
</feature>
<gene>
    <name evidence="2" type="ORF">PUT78_22510</name>
</gene>
<dbReference type="RefSeq" id="WP_274354480.1">
    <property type="nucleotide sequence ID" value="NZ_JAQZSM010000062.1"/>
</dbReference>
<evidence type="ECO:0000259" key="1">
    <source>
        <dbReference type="Pfam" id="PF00675"/>
    </source>
</evidence>
<evidence type="ECO:0000313" key="2">
    <source>
        <dbReference type="EMBL" id="MDD7973819.1"/>
    </source>
</evidence>
<dbReference type="EMBL" id="JAQZSM010000062">
    <property type="protein sequence ID" value="MDD7973819.1"/>
    <property type="molecule type" value="Genomic_DNA"/>
</dbReference>
<dbReference type="InterPro" id="IPR011765">
    <property type="entry name" value="Pept_M16_N"/>
</dbReference>
<dbReference type="Pfam" id="PF00675">
    <property type="entry name" value="Peptidase_M16"/>
    <property type="match status" value="1"/>
</dbReference>
<keyword evidence="3" id="KW-1185">Reference proteome</keyword>
<comment type="caution">
    <text evidence="2">The sequence shown here is derived from an EMBL/GenBank/DDBJ whole genome shotgun (WGS) entry which is preliminary data.</text>
</comment>
<sequence>MTRFRAWYIAATIAFMSFVLLAYQTIASINAVAFYPMPTNTTGRAEVILRIARPFDPDEQVGLAHYAEHLAWYSAIGEEARGPDRHSGAWTSHRAVFYSLSGKPEDLPQLTATLARVFDPITLDTRFAKEEREIIQREYQAMFAQNVTRRADEALSAVLHQGTLLAPSIIGTPAQIDGLDYDAARAWHHATHRPENAVFIFRGDVGRLQIWRALMGLQLDLAGEPHVQPPYDIGQEMVHLAEFPDPSAAPRMIWRRVVPLDTPVPFDLLEAQLDHLREMLDTSLPGGLAGPLRFDARIAREFRLDLSAIDERHVELRFQASPDTGTSLPELRAAFEATLADIAASGIPAPTYQRVMARMNRYWPDWDDHDKTRRWMAYYTTDRVLALREPTSKRVLQEIPPQITRESLNTLLAALSQSGRTAIAFIAPQEFLE</sequence>
<reference evidence="2" key="1">
    <citation type="submission" date="2023-02" db="EMBL/GenBank/DDBJ databases">
        <title>Description of Roseinatronobacter alkalisoli sp. nov., an alkaliphilic bacerium isolated from soda soil.</title>
        <authorList>
            <person name="Wei W."/>
        </authorList>
    </citation>
    <scope>NUCLEOTIDE SEQUENCE</scope>
    <source>
        <strain evidence="2">HJB301</strain>
    </source>
</reference>
<organism evidence="2 3">
    <name type="scientific">Roseinatronobacter alkalisoli</name>
    <dbReference type="NCBI Taxonomy" id="3028235"/>
    <lineage>
        <taxon>Bacteria</taxon>
        <taxon>Pseudomonadati</taxon>
        <taxon>Pseudomonadota</taxon>
        <taxon>Alphaproteobacteria</taxon>
        <taxon>Rhodobacterales</taxon>
        <taxon>Paracoccaceae</taxon>
        <taxon>Roseinatronobacter</taxon>
    </lineage>
</organism>
<protein>
    <submittedName>
        <fullName evidence="2">Insulinase family protein</fullName>
    </submittedName>
</protein>
<accession>A0ABT5TFV7</accession>
<name>A0ABT5TFV7_9RHOB</name>
<evidence type="ECO:0000313" key="3">
    <source>
        <dbReference type="Proteomes" id="UP001431784"/>
    </source>
</evidence>
<dbReference type="Gene3D" id="3.30.830.10">
    <property type="entry name" value="Metalloenzyme, LuxS/M16 peptidase-like"/>
    <property type="match status" value="1"/>
</dbReference>
<dbReference type="Proteomes" id="UP001431784">
    <property type="component" value="Unassembled WGS sequence"/>
</dbReference>
<proteinExistence type="predicted"/>
<dbReference type="InterPro" id="IPR011249">
    <property type="entry name" value="Metalloenz_LuxS/M16"/>
</dbReference>
<dbReference type="SUPFAM" id="SSF63411">
    <property type="entry name" value="LuxS/MPP-like metallohydrolase"/>
    <property type="match status" value="1"/>
</dbReference>